<dbReference type="GO" id="GO:0005739">
    <property type="term" value="C:mitochondrion"/>
    <property type="evidence" value="ECO:0007669"/>
    <property type="project" value="TreeGrafter"/>
</dbReference>
<dbReference type="GO" id="GO:0006897">
    <property type="term" value="P:endocytosis"/>
    <property type="evidence" value="ECO:0007669"/>
    <property type="project" value="TreeGrafter"/>
</dbReference>
<reference evidence="3" key="1">
    <citation type="submission" date="2011-08" db="EMBL/GenBank/DDBJ databases">
        <authorList>
            <person name="Rombauts S."/>
        </authorList>
    </citation>
    <scope>NUCLEOTIDE SEQUENCE</scope>
    <source>
        <strain evidence="3">London</strain>
    </source>
</reference>
<dbReference type="GO" id="GO:0005525">
    <property type="term" value="F:GTP binding"/>
    <property type="evidence" value="ECO:0007669"/>
    <property type="project" value="InterPro"/>
</dbReference>
<organism evidence="2 3">
    <name type="scientific">Tetranychus urticae</name>
    <name type="common">Two-spotted spider mite</name>
    <dbReference type="NCBI Taxonomy" id="32264"/>
    <lineage>
        <taxon>Eukaryota</taxon>
        <taxon>Metazoa</taxon>
        <taxon>Ecdysozoa</taxon>
        <taxon>Arthropoda</taxon>
        <taxon>Chelicerata</taxon>
        <taxon>Arachnida</taxon>
        <taxon>Acari</taxon>
        <taxon>Acariformes</taxon>
        <taxon>Trombidiformes</taxon>
        <taxon>Prostigmata</taxon>
        <taxon>Eleutherengona</taxon>
        <taxon>Raphignathae</taxon>
        <taxon>Tetranychoidea</taxon>
        <taxon>Tetranychidae</taxon>
        <taxon>Tetranychus</taxon>
    </lineage>
</organism>
<dbReference type="GO" id="GO:0008017">
    <property type="term" value="F:microtubule binding"/>
    <property type="evidence" value="ECO:0007669"/>
    <property type="project" value="TreeGrafter"/>
</dbReference>
<dbReference type="GO" id="GO:0000266">
    <property type="term" value="P:mitochondrial fission"/>
    <property type="evidence" value="ECO:0007669"/>
    <property type="project" value="TreeGrafter"/>
</dbReference>
<dbReference type="PANTHER" id="PTHR11566">
    <property type="entry name" value="DYNAMIN"/>
    <property type="match status" value="1"/>
</dbReference>
<evidence type="ECO:0000313" key="3">
    <source>
        <dbReference type="Proteomes" id="UP000015104"/>
    </source>
</evidence>
<reference evidence="2" key="2">
    <citation type="submission" date="2015-06" db="UniProtKB">
        <authorList>
            <consortium name="EnsemblMetazoa"/>
        </authorList>
    </citation>
    <scope>IDENTIFICATION</scope>
</reference>
<protein>
    <recommendedName>
        <fullName evidence="1">GED domain-containing protein</fullName>
    </recommendedName>
</protein>
<dbReference type="PANTHER" id="PTHR11566:SF21">
    <property type="entry name" value="DYNAMIN RELATED PROTEIN 1, ISOFORM A"/>
    <property type="match status" value="1"/>
</dbReference>
<evidence type="ECO:0000259" key="1">
    <source>
        <dbReference type="PROSITE" id="PS51388"/>
    </source>
</evidence>
<dbReference type="SMART" id="SM00302">
    <property type="entry name" value="GED"/>
    <property type="match status" value="1"/>
</dbReference>
<dbReference type="GO" id="GO:0016020">
    <property type="term" value="C:membrane"/>
    <property type="evidence" value="ECO:0007669"/>
    <property type="project" value="TreeGrafter"/>
</dbReference>
<sequence>MKFSVNALMLYPKSLIYLSRQIRRLEEPSLKCVDLVHEEMVAIIQHCDFEIQQELLRFPKLHEKIIDAVTTLLRRRLPPTNTMVHNLVFIELAYINTRHPDFHEAQLIGTLMKNAEIDQKKKYAPNNALPAPDDEASSSSNELVKAKPGSSLALKLDANMIWSTSNKKAISQVSEAGDNMNDLDRLGGLSGPDVPANREVRLTSKEQRDCTVIEKLIRSYFLIVRKNIQDSVPKAIMYFLVNFVRDNLQSELVTHLYKKEDFDELLSESEHIAVHRKNELDIFTD</sequence>
<dbReference type="GO" id="GO:0048312">
    <property type="term" value="P:intracellular distribution of mitochondria"/>
    <property type="evidence" value="ECO:0007669"/>
    <property type="project" value="TreeGrafter"/>
</dbReference>
<dbReference type="InterPro" id="IPR022812">
    <property type="entry name" value="Dynamin"/>
</dbReference>
<dbReference type="Proteomes" id="UP000015104">
    <property type="component" value="Unassembled WGS sequence"/>
</dbReference>
<dbReference type="Gene3D" id="1.20.120.1240">
    <property type="entry name" value="Dynamin, middle domain"/>
    <property type="match status" value="1"/>
</dbReference>
<keyword evidence="3" id="KW-1185">Reference proteome</keyword>
<name>T1KXA1_TETUR</name>
<dbReference type="GO" id="GO:0003924">
    <property type="term" value="F:GTPase activity"/>
    <property type="evidence" value="ECO:0007669"/>
    <property type="project" value="InterPro"/>
</dbReference>
<dbReference type="Pfam" id="PF02212">
    <property type="entry name" value="GED"/>
    <property type="match status" value="1"/>
</dbReference>
<feature type="domain" description="GED" evidence="1">
    <location>
        <begin position="210"/>
        <end position="285"/>
    </location>
</feature>
<dbReference type="eggNOG" id="KOG0446">
    <property type="taxonomic scope" value="Eukaryota"/>
</dbReference>
<evidence type="ECO:0000313" key="2">
    <source>
        <dbReference type="EnsemblMetazoa" id="tetur25g01650.1"/>
    </source>
</evidence>
<dbReference type="GO" id="GO:0005874">
    <property type="term" value="C:microtubule"/>
    <property type="evidence" value="ECO:0007669"/>
    <property type="project" value="TreeGrafter"/>
</dbReference>
<accession>T1KXA1</accession>
<dbReference type="PROSITE" id="PS51388">
    <property type="entry name" value="GED"/>
    <property type="match status" value="1"/>
</dbReference>
<dbReference type="Pfam" id="PF01031">
    <property type="entry name" value="Dynamin_M"/>
    <property type="match status" value="1"/>
</dbReference>
<dbReference type="GO" id="GO:0016559">
    <property type="term" value="P:peroxisome fission"/>
    <property type="evidence" value="ECO:0007669"/>
    <property type="project" value="TreeGrafter"/>
</dbReference>
<dbReference type="STRING" id="32264.T1KXA1"/>
<dbReference type="HOGENOM" id="CLU_008964_5_4_1"/>
<proteinExistence type="predicted"/>
<dbReference type="InterPro" id="IPR003130">
    <property type="entry name" value="GED"/>
</dbReference>
<dbReference type="AlphaFoldDB" id="T1KXA1"/>
<dbReference type="EnsemblMetazoa" id="tetur25g01650.1">
    <property type="protein sequence ID" value="tetur25g01650.1"/>
    <property type="gene ID" value="tetur25g01650"/>
</dbReference>
<dbReference type="InterPro" id="IPR020850">
    <property type="entry name" value="GED_dom"/>
</dbReference>
<dbReference type="EMBL" id="CAEY01000677">
    <property type="status" value="NOT_ANNOTATED_CDS"/>
    <property type="molecule type" value="Genomic_DNA"/>
</dbReference>
<dbReference type="InterPro" id="IPR000375">
    <property type="entry name" value="Dynamin_stalk"/>
</dbReference>